<evidence type="ECO:0008006" key="3">
    <source>
        <dbReference type="Google" id="ProtNLM"/>
    </source>
</evidence>
<dbReference type="AlphaFoldDB" id="D2JCW5"/>
<sequence length="53" mass="6305">MGRELFLSVVFLMFIFIVLIFSDYIFLNDLYYLKNALVSIAITIFIMCMIEKK</sequence>
<keyword evidence="1" id="KW-0472">Membrane</keyword>
<evidence type="ECO:0000313" key="2">
    <source>
        <dbReference type="EMBL" id="ADA62578.1"/>
    </source>
</evidence>
<feature type="transmembrane region" description="Helical" evidence="1">
    <location>
        <begin position="5"/>
        <end position="26"/>
    </location>
</feature>
<feature type="transmembrane region" description="Helical" evidence="1">
    <location>
        <begin position="32"/>
        <end position="50"/>
    </location>
</feature>
<keyword evidence="1" id="KW-0812">Transmembrane</keyword>
<keyword evidence="2" id="KW-0614">Plasmid</keyword>
<protein>
    <recommendedName>
        <fullName evidence="3">Mobilization protein</fullName>
    </recommendedName>
</protein>
<name>D2JCW5_STAEP</name>
<proteinExistence type="predicted"/>
<reference evidence="2" key="1">
    <citation type="submission" date="2009-08" db="EMBL/GenBank/DDBJ databases">
        <authorList>
            <person name="Gill J."/>
            <person name="Borman J."/>
            <person name="Shetty J."/>
            <person name="Hostetler J."/>
            <person name="Durkin S."/>
            <person name="Montgomery B."/>
        </authorList>
    </citation>
    <scope>NUCLEOTIDE SEQUENCE</scope>
    <source>
        <strain evidence="2">CDC19</strain>
        <plasmid evidence="2">SAP024A</plasmid>
    </source>
</reference>
<accession>D2JCW5</accession>
<geneLocation type="plasmid" evidence="2">
    <name>SAP024A</name>
</geneLocation>
<dbReference type="EMBL" id="GQ900469">
    <property type="protein sequence ID" value="ADA62578.1"/>
    <property type="molecule type" value="Genomic_DNA"/>
</dbReference>
<reference evidence="2" key="2">
    <citation type="submission" date="2009-12" db="EMBL/GenBank/DDBJ databases">
        <authorList>
            <person name="Summers A.O."/>
            <person name="Shearer J."/>
            <person name="Wireman J."/>
        </authorList>
    </citation>
    <scope>NUCLEOTIDE SEQUENCE</scope>
    <source>
        <strain evidence="2">CDC19</strain>
        <plasmid evidence="2">SAP024A</plasmid>
    </source>
</reference>
<evidence type="ECO:0000256" key="1">
    <source>
        <dbReference type="SAM" id="Phobius"/>
    </source>
</evidence>
<keyword evidence="1" id="KW-1133">Transmembrane helix</keyword>
<organism evidence="2">
    <name type="scientific">Staphylococcus epidermidis</name>
    <dbReference type="NCBI Taxonomy" id="1282"/>
    <lineage>
        <taxon>Bacteria</taxon>
        <taxon>Bacillati</taxon>
        <taxon>Bacillota</taxon>
        <taxon>Bacilli</taxon>
        <taxon>Bacillales</taxon>
        <taxon>Staphylococcaceae</taxon>
        <taxon>Staphylococcus</taxon>
    </lineage>
</organism>
<gene>
    <name evidence="2" type="ORF">SAP024A_013</name>
</gene>